<evidence type="ECO:0000256" key="4">
    <source>
        <dbReference type="ARBA" id="ARBA00022475"/>
    </source>
</evidence>
<evidence type="ECO:0000256" key="7">
    <source>
        <dbReference type="ARBA" id="ARBA00023136"/>
    </source>
</evidence>
<keyword evidence="7 9" id="KW-0472">Membrane</keyword>
<dbReference type="GO" id="GO:0033214">
    <property type="term" value="P:siderophore-iron import into cell"/>
    <property type="evidence" value="ECO:0007669"/>
    <property type="project" value="TreeGrafter"/>
</dbReference>
<comment type="subcellular location">
    <subcellularLocation>
        <location evidence="1">Cell membrane</location>
        <topology evidence="1">Multi-pass membrane protein</topology>
    </subcellularLocation>
</comment>
<dbReference type="GO" id="GO:0005886">
    <property type="term" value="C:plasma membrane"/>
    <property type="evidence" value="ECO:0007669"/>
    <property type="project" value="UniProtKB-SubCell"/>
</dbReference>
<evidence type="ECO:0000256" key="1">
    <source>
        <dbReference type="ARBA" id="ARBA00004651"/>
    </source>
</evidence>
<organism evidence="10 11">
    <name type="scientific">Pseudohoeflea suaedae</name>
    <dbReference type="NCBI Taxonomy" id="877384"/>
    <lineage>
        <taxon>Bacteria</taxon>
        <taxon>Pseudomonadati</taxon>
        <taxon>Pseudomonadota</taxon>
        <taxon>Alphaproteobacteria</taxon>
        <taxon>Hyphomicrobiales</taxon>
        <taxon>Rhizobiaceae</taxon>
        <taxon>Pseudohoeflea</taxon>
    </lineage>
</organism>
<accession>A0A4R5PNB9</accession>
<dbReference type="Proteomes" id="UP000295131">
    <property type="component" value="Unassembled WGS sequence"/>
</dbReference>
<keyword evidence="6 9" id="KW-1133">Transmembrane helix</keyword>
<sequence>MAHRQLGDHRPGQSDGDRRRAHGSPPLSCRRHREEARVSPLRSGRKPDGCGQEQPDRDPRCTRNGPVDPQHLGTGNSGRRSGRVRPEVSRLFAPAASALRPVVLWGLAGASLLVLSIVFGITVGETPLPLSRVLAVLANNLWNAGHAVDPIDAGIIWSYRVPRTLVAAACGAGLALSGVVLQAIVRNPLADPYLLGVSAGAGTGAVAVTILGLGSGLVGMSAGAFAGASLSFLLVVLLARAAGGGSPQLVLAGIAGSQLFNALTSFLITKSANAEQARGITYWLLGNLSGIRWPDVSLAIPAALAGLVACLWFARALDAFSFGASSAASLGIAVRRVQVILIGATTLMTATMVSLVGSIGFVGLVIPHAMRFMVGPRHYRLVPAAALAGAVFLIAADVTSRVLIPSQVVPIGVVTALVGAPGFALILIRNRRRA</sequence>
<dbReference type="Pfam" id="PF01032">
    <property type="entry name" value="FecCD"/>
    <property type="match status" value="1"/>
</dbReference>
<keyword evidence="5 9" id="KW-0812">Transmembrane</keyword>
<keyword evidence="11" id="KW-1185">Reference proteome</keyword>
<keyword evidence="3" id="KW-0813">Transport</keyword>
<feature type="transmembrane region" description="Helical" evidence="9">
    <location>
        <begin position="102"/>
        <end position="123"/>
    </location>
</feature>
<keyword evidence="4" id="KW-1003">Cell membrane</keyword>
<feature type="compositionally biased region" description="Basic and acidic residues" evidence="8">
    <location>
        <begin position="1"/>
        <end position="18"/>
    </location>
</feature>
<dbReference type="PANTHER" id="PTHR30472:SF25">
    <property type="entry name" value="ABC TRANSPORTER PERMEASE PROTEIN MJ0876-RELATED"/>
    <property type="match status" value="1"/>
</dbReference>
<dbReference type="PANTHER" id="PTHR30472">
    <property type="entry name" value="FERRIC ENTEROBACTIN TRANSPORT SYSTEM PERMEASE PROTEIN"/>
    <property type="match status" value="1"/>
</dbReference>
<dbReference type="OrthoDB" id="9811975at2"/>
<name>A0A4R5PNB9_9HYPH</name>
<comment type="caution">
    <text evidence="10">The sequence shown here is derived from an EMBL/GenBank/DDBJ whole genome shotgun (WGS) entry which is preliminary data.</text>
</comment>
<dbReference type="EMBL" id="SMSI01000001">
    <property type="protein sequence ID" value="TDH38550.1"/>
    <property type="molecule type" value="Genomic_DNA"/>
</dbReference>
<evidence type="ECO:0000313" key="11">
    <source>
        <dbReference type="Proteomes" id="UP000295131"/>
    </source>
</evidence>
<evidence type="ECO:0000256" key="2">
    <source>
        <dbReference type="ARBA" id="ARBA00007935"/>
    </source>
</evidence>
<proteinExistence type="inferred from homology"/>
<feature type="transmembrane region" description="Helical" evidence="9">
    <location>
        <begin position="378"/>
        <end position="396"/>
    </location>
</feature>
<dbReference type="FunFam" id="1.10.3470.10:FF:000001">
    <property type="entry name" value="Vitamin B12 ABC transporter permease BtuC"/>
    <property type="match status" value="1"/>
</dbReference>
<evidence type="ECO:0000256" key="3">
    <source>
        <dbReference type="ARBA" id="ARBA00022448"/>
    </source>
</evidence>
<feature type="transmembrane region" description="Helical" evidence="9">
    <location>
        <begin position="192"/>
        <end position="211"/>
    </location>
</feature>
<dbReference type="InterPro" id="IPR000522">
    <property type="entry name" value="ABC_transptr_permease_BtuC"/>
</dbReference>
<evidence type="ECO:0000313" key="10">
    <source>
        <dbReference type="EMBL" id="TDH38550.1"/>
    </source>
</evidence>
<dbReference type="GO" id="GO:0022857">
    <property type="term" value="F:transmembrane transporter activity"/>
    <property type="evidence" value="ECO:0007669"/>
    <property type="project" value="InterPro"/>
</dbReference>
<feature type="transmembrane region" description="Helical" evidence="9">
    <location>
        <begin position="298"/>
        <end position="317"/>
    </location>
</feature>
<evidence type="ECO:0000256" key="5">
    <source>
        <dbReference type="ARBA" id="ARBA00022692"/>
    </source>
</evidence>
<feature type="transmembrane region" description="Helical" evidence="9">
    <location>
        <begin position="217"/>
        <end position="239"/>
    </location>
</feature>
<dbReference type="AlphaFoldDB" id="A0A4R5PNB9"/>
<evidence type="ECO:0000256" key="6">
    <source>
        <dbReference type="ARBA" id="ARBA00022989"/>
    </source>
</evidence>
<reference evidence="10 11" key="1">
    <citation type="journal article" date="2013" name="Int. J. Syst. Evol. Microbiol.">
        <title>Hoeflea suaedae sp. nov., an endophytic bacterium isolated from the root of the halophyte Suaeda maritima.</title>
        <authorList>
            <person name="Chung E.J."/>
            <person name="Park J.A."/>
            <person name="Pramanik P."/>
            <person name="Bibi F."/>
            <person name="Jeon C.O."/>
            <person name="Chung Y.R."/>
        </authorList>
    </citation>
    <scope>NUCLEOTIDE SEQUENCE [LARGE SCALE GENOMIC DNA]</scope>
    <source>
        <strain evidence="10 11">YC6898</strain>
    </source>
</reference>
<comment type="similarity">
    <text evidence="2">Belongs to the binding-protein-dependent transport system permease family. FecCD subfamily.</text>
</comment>
<evidence type="ECO:0000256" key="9">
    <source>
        <dbReference type="SAM" id="Phobius"/>
    </source>
</evidence>
<evidence type="ECO:0000256" key="8">
    <source>
        <dbReference type="SAM" id="MobiDB-lite"/>
    </source>
</evidence>
<dbReference type="CDD" id="cd06550">
    <property type="entry name" value="TM_ABC_iron-siderophores_like"/>
    <property type="match status" value="1"/>
</dbReference>
<feature type="transmembrane region" description="Helical" evidence="9">
    <location>
        <begin position="408"/>
        <end position="428"/>
    </location>
</feature>
<dbReference type="SUPFAM" id="SSF81345">
    <property type="entry name" value="ABC transporter involved in vitamin B12 uptake, BtuC"/>
    <property type="match status" value="1"/>
</dbReference>
<gene>
    <name evidence="10" type="ORF">E2A64_05460</name>
</gene>
<feature type="region of interest" description="Disordered" evidence="8">
    <location>
        <begin position="1"/>
        <end position="83"/>
    </location>
</feature>
<feature type="transmembrane region" description="Helical" evidence="9">
    <location>
        <begin position="337"/>
        <end position="366"/>
    </location>
</feature>
<protein>
    <submittedName>
        <fullName evidence="10">Iron ABC transporter permease</fullName>
    </submittedName>
</protein>
<dbReference type="InterPro" id="IPR037294">
    <property type="entry name" value="ABC_BtuC-like"/>
</dbReference>
<dbReference type="Gene3D" id="1.10.3470.10">
    <property type="entry name" value="ABC transporter involved in vitamin B12 uptake, BtuC"/>
    <property type="match status" value="1"/>
</dbReference>
<feature type="transmembrane region" description="Helical" evidence="9">
    <location>
        <begin position="165"/>
        <end position="185"/>
    </location>
</feature>